<dbReference type="InterPro" id="IPR014853">
    <property type="entry name" value="VWF/SSPO/ZAN-like_Cys-rich_dom"/>
</dbReference>
<evidence type="ECO:0000259" key="3">
    <source>
        <dbReference type="PROSITE" id="PS51034"/>
    </source>
</evidence>
<keyword evidence="2" id="KW-1015">Disulfide bond</keyword>
<reference evidence="5" key="1">
    <citation type="submission" date="2025-08" db="UniProtKB">
        <authorList>
            <consortium name="Ensembl"/>
        </authorList>
    </citation>
    <scope>IDENTIFICATION</scope>
</reference>
<reference evidence="5" key="2">
    <citation type="submission" date="2025-09" db="UniProtKB">
        <authorList>
            <consortium name="Ensembl"/>
        </authorList>
    </citation>
    <scope>IDENTIFICATION</scope>
</reference>
<proteinExistence type="predicted"/>
<dbReference type="InterPro" id="IPR055355">
    <property type="entry name" value="ZP-C"/>
</dbReference>
<accession>A0A3B4ULF7</accession>
<evidence type="ECO:0008006" key="7">
    <source>
        <dbReference type="Google" id="ProtNLM"/>
    </source>
</evidence>
<dbReference type="Gene3D" id="2.60.40.4100">
    <property type="entry name" value="Zona pellucida, ZP-C domain"/>
    <property type="match status" value="1"/>
</dbReference>
<dbReference type="InterPro" id="IPR001507">
    <property type="entry name" value="ZP_dom"/>
</dbReference>
<dbReference type="InterPro" id="IPR055356">
    <property type="entry name" value="ZP-N"/>
</dbReference>
<dbReference type="AlphaFoldDB" id="A0A3B4ULF7"/>
<dbReference type="Ensembl" id="ENSSDUT00000019720.1">
    <property type="protein sequence ID" value="ENSSDUP00000019374.1"/>
    <property type="gene ID" value="ENSSDUG00000013975.1"/>
</dbReference>
<keyword evidence="1" id="KW-0732">Signal</keyword>
<dbReference type="InterPro" id="IPR001846">
    <property type="entry name" value="VWF_type-D"/>
</dbReference>
<evidence type="ECO:0000313" key="5">
    <source>
        <dbReference type="Ensembl" id="ENSSDUP00000019374.1"/>
    </source>
</evidence>
<feature type="domain" description="ZP" evidence="3">
    <location>
        <begin position="401"/>
        <end position="654"/>
    </location>
</feature>
<evidence type="ECO:0000256" key="2">
    <source>
        <dbReference type="ARBA" id="ARBA00023157"/>
    </source>
</evidence>
<dbReference type="Pfam" id="PF08742">
    <property type="entry name" value="C8"/>
    <property type="match status" value="1"/>
</dbReference>
<dbReference type="Gene3D" id="2.60.40.3210">
    <property type="entry name" value="Zona pellucida, ZP-N domain"/>
    <property type="match status" value="1"/>
</dbReference>
<dbReference type="PANTHER" id="PTHR14002:SF50">
    <property type="entry name" value="ALPHA-TECTORIN-LIKE-RELATED"/>
    <property type="match status" value="1"/>
</dbReference>
<dbReference type="PROSITE" id="PS51034">
    <property type="entry name" value="ZP_2"/>
    <property type="match status" value="1"/>
</dbReference>
<dbReference type="PANTHER" id="PTHR14002">
    <property type="entry name" value="ENDOGLIN/TGF-BETA RECEPTOR TYPE III"/>
    <property type="match status" value="1"/>
</dbReference>
<protein>
    <recommendedName>
        <fullName evidence="7">ZP domain-containing protein</fullName>
    </recommendedName>
</protein>
<name>A0A3B4ULF7_SERDU</name>
<keyword evidence="6" id="KW-1185">Reference proteome</keyword>
<dbReference type="Pfam" id="PF23344">
    <property type="entry name" value="ZP-N"/>
    <property type="match status" value="1"/>
</dbReference>
<dbReference type="Proteomes" id="UP000261420">
    <property type="component" value="Unplaced"/>
</dbReference>
<sequence length="673" mass="74403">EEFQSSTTIDISACPIYFFGQRYNNLYLHVFVLVDLISLSSVSGRRQKSEESWVNTRGGTQGQTVLMLLISLSVSWCSLYSPSFSGCDSKGFSVQCSQQANLTVGPCGTSCPCPSTCTVIGSTVIRFDGNVTSIPNRCTYSLMSHRGVRLEAVFKDRRRKDISFLDQVILYNSGVSFHLGQGGRVQVNDTVLSLSDVPQQLHGVKLSKDKTGVTAMFPLSKVSVFFDGYTAQITTPGGFPSMQGLCGNRTLSDMKSASSSSSCEVLHRERNDTSINCTMVTERCNVLREAPFTACHNLTDPEPFITACTSNLCKYPVVDGFSRCQFLEAYVAACNLQPSNKTLQGWRSKANCSAPKVICNDTFCSPHEFCAVDISGKTSCFCRAIFASKYRSRNTLGEPTVCDNNSATVTLAGCLLNERGVDYSMLHLNNNSCRGEMDNKTHMLTFSFDSNNTCGTVVMANNSQIIYKNSIMKQNNTGVITRHDQFQIDFSCYYNQPEIKTMAFKIRNSSVIQKIISGPWNYTLTMKAYSDAGRTKAINASTEIQLQQKVFVELKTEGLDDQLVSVVTDSCWATDQSSPNGSLRYDLIMKGCSNPADDTVTVIGNGLGTFNYFSFNMFQFTGKNGDIYLHCRLNLCVKNNNTCAPSCNKKRRRSVRSLYKDENPALISMAWTN</sequence>
<feature type="domain" description="VWFD" evidence="4">
    <location>
        <begin position="115"/>
        <end position="278"/>
    </location>
</feature>
<dbReference type="InterPro" id="IPR042235">
    <property type="entry name" value="ZP-C_dom"/>
</dbReference>
<dbReference type="SMART" id="SM00241">
    <property type="entry name" value="ZP"/>
    <property type="match status" value="1"/>
</dbReference>
<dbReference type="PROSITE" id="PS51233">
    <property type="entry name" value="VWFD"/>
    <property type="match status" value="1"/>
</dbReference>
<dbReference type="OMA" id="PQERCQG"/>
<evidence type="ECO:0000256" key="1">
    <source>
        <dbReference type="ARBA" id="ARBA00022729"/>
    </source>
</evidence>
<dbReference type="SMART" id="SM00832">
    <property type="entry name" value="C8"/>
    <property type="match status" value="1"/>
</dbReference>
<evidence type="ECO:0000259" key="4">
    <source>
        <dbReference type="PROSITE" id="PS51233"/>
    </source>
</evidence>
<dbReference type="Pfam" id="PF00100">
    <property type="entry name" value="Zona_pellucida"/>
    <property type="match status" value="1"/>
</dbReference>
<dbReference type="STRING" id="41447.ENSSDUP00000019374"/>
<evidence type="ECO:0000313" key="6">
    <source>
        <dbReference type="Proteomes" id="UP000261420"/>
    </source>
</evidence>
<organism evidence="5 6">
    <name type="scientific">Seriola dumerili</name>
    <name type="common">Greater amberjack</name>
    <name type="synonym">Caranx dumerili</name>
    <dbReference type="NCBI Taxonomy" id="41447"/>
    <lineage>
        <taxon>Eukaryota</taxon>
        <taxon>Metazoa</taxon>
        <taxon>Chordata</taxon>
        <taxon>Craniata</taxon>
        <taxon>Vertebrata</taxon>
        <taxon>Euteleostomi</taxon>
        <taxon>Actinopterygii</taxon>
        <taxon>Neopterygii</taxon>
        <taxon>Teleostei</taxon>
        <taxon>Neoteleostei</taxon>
        <taxon>Acanthomorphata</taxon>
        <taxon>Carangaria</taxon>
        <taxon>Carangiformes</taxon>
        <taxon>Carangidae</taxon>
        <taxon>Seriola</taxon>
    </lineage>
</organism>
<dbReference type="GeneTree" id="ENSGT00940000156038"/>